<dbReference type="AlphaFoldDB" id="A0A8X6NZ25"/>
<keyword evidence="2" id="KW-1185">Reference proteome</keyword>
<dbReference type="EMBL" id="BMAW01063983">
    <property type="protein sequence ID" value="GFT42775.1"/>
    <property type="molecule type" value="Genomic_DNA"/>
</dbReference>
<reference evidence="1" key="1">
    <citation type="submission" date="2020-08" db="EMBL/GenBank/DDBJ databases">
        <title>Multicomponent nature underlies the extraordinary mechanical properties of spider dragline silk.</title>
        <authorList>
            <person name="Kono N."/>
            <person name="Nakamura H."/>
            <person name="Mori M."/>
            <person name="Yoshida Y."/>
            <person name="Ohtoshi R."/>
            <person name="Malay A.D."/>
            <person name="Moran D.A.P."/>
            <person name="Tomita M."/>
            <person name="Numata K."/>
            <person name="Arakawa K."/>
        </authorList>
    </citation>
    <scope>NUCLEOTIDE SEQUENCE</scope>
</reference>
<gene>
    <name evidence="1" type="ORF">NPIL_329691</name>
</gene>
<protein>
    <submittedName>
        <fullName evidence="1">Uncharacterized protein</fullName>
    </submittedName>
</protein>
<name>A0A8X6NZ25_NEPPI</name>
<evidence type="ECO:0000313" key="2">
    <source>
        <dbReference type="Proteomes" id="UP000887013"/>
    </source>
</evidence>
<dbReference type="Proteomes" id="UP000887013">
    <property type="component" value="Unassembled WGS sequence"/>
</dbReference>
<proteinExistence type="predicted"/>
<sequence length="110" mass="12787">MCLKFRKGSHKPSSIGTLQKNSQLNQRHWDVWNRFPFDLEVERVLFLRASSKYCPRESFLMPLSCERLNLPSTICLLSLQSFASHPSAMFLTMVILVFICKRVLAEQKLP</sequence>
<organism evidence="1 2">
    <name type="scientific">Nephila pilipes</name>
    <name type="common">Giant wood spider</name>
    <name type="synonym">Nephila maculata</name>
    <dbReference type="NCBI Taxonomy" id="299642"/>
    <lineage>
        <taxon>Eukaryota</taxon>
        <taxon>Metazoa</taxon>
        <taxon>Ecdysozoa</taxon>
        <taxon>Arthropoda</taxon>
        <taxon>Chelicerata</taxon>
        <taxon>Arachnida</taxon>
        <taxon>Araneae</taxon>
        <taxon>Araneomorphae</taxon>
        <taxon>Entelegynae</taxon>
        <taxon>Araneoidea</taxon>
        <taxon>Nephilidae</taxon>
        <taxon>Nephila</taxon>
    </lineage>
</organism>
<evidence type="ECO:0000313" key="1">
    <source>
        <dbReference type="EMBL" id="GFT42775.1"/>
    </source>
</evidence>
<comment type="caution">
    <text evidence="1">The sequence shown here is derived from an EMBL/GenBank/DDBJ whole genome shotgun (WGS) entry which is preliminary data.</text>
</comment>
<accession>A0A8X6NZ25</accession>